<dbReference type="PANTHER" id="PTHR31912:SF34">
    <property type="entry name" value="NOTOCHORD-RELATED PROTEIN"/>
    <property type="match status" value="1"/>
</dbReference>
<keyword evidence="3" id="KW-1185">Reference proteome</keyword>
<evidence type="ECO:0000313" key="2">
    <source>
        <dbReference type="EMBL" id="KDQ05576.1"/>
    </source>
</evidence>
<dbReference type="Proteomes" id="UP000027195">
    <property type="component" value="Unassembled WGS sequence"/>
</dbReference>
<dbReference type="PANTHER" id="PTHR31912">
    <property type="entry name" value="IP13529P"/>
    <property type="match status" value="1"/>
</dbReference>
<dbReference type="HOGENOM" id="CLU_004591_2_3_1"/>
<feature type="compositionally biased region" description="Low complexity" evidence="1">
    <location>
        <begin position="78"/>
        <end position="92"/>
    </location>
</feature>
<dbReference type="EMBL" id="KL198239">
    <property type="protein sequence ID" value="KDQ05576.1"/>
    <property type="molecule type" value="Genomic_DNA"/>
</dbReference>
<name>A0A067M1V2_BOTB1</name>
<dbReference type="OrthoDB" id="2506088at2759"/>
<organism evidence="2 3">
    <name type="scientific">Botryobasidium botryosum (strain FD-172 SS1)</name>
    <dbReference type="NCBI Taxonomy" id="930990"/>
    <lineage>
        <taxon>Eukaryota</taxon>
        <taxon>Fungi</taxon>
        <taxon>Dikarya</taxon>
        <taxon>Basidiomycota</taxon>
        <taxon>Agaricomycotina</taxon>
        <taxon>Agaricomycetes</taxon>
        <taxon>Cantharellales</taxon>
        <taxon>Botryobasidiaceae</taxon>
        <taxon>Botryobasidium</taxon>
    </lineage>
</organism>
<feature type="non-terminal residue" evidence="2">
    <location>
        <position position="1"/>
    </location>
</feature>
<proteinExistence type="predicted"/>
<sequence length="755" mass="83161">ACQNSGVWAWDCETKEKILIIPSVLAMLGDNPMQSEFACHIGLRGRMFCRVCKVQGNAEEEEADNARKPPNGTGSNESLSAPDASSLASDVSTGASARQPKKKKGKVAESMADMIVRITNFMKIGALRSGDETQALLRSQFVNACRIGGYAQYKRTRTQFGVKDTHQEALLQRLFDVSKKHGVTKAQKEAQMETVHKGLLDILTSPVWRIKDFDPHADTPVEILHVILLGFVKYFWRDAIARLKDDQKETLITRISSASISGLGISSLSGSTLVKYSGSLTGRDFRAIAQIAPFVLHGLLDKDILECWVALARLVPLVWQPQINKVDDHIADIEKAIDYLLDCVCRVTPRWFNKPKFHIVLHLPAHIRRFGPAMLFATEGFESFNAIIRSASVHSNRHAPSRDIAHIMARGNRVRHLLSGGFFLMNRLPKPCSTRTAHTSSQHKGCSVAPSLSAWMSSSHNQDLRWEKIGQAPINLISIGNFGAQLLGLGQADVASLPPGLCISCGERQEWGKTKSGERGPAIQGIPPLSSTSVVYTPRQVRLYDGDLCTAGDWIVWLSFPQGATTPTTQVGQVLEIIQVAGSQKQLTGRCDFLVVVTATILEDMHDYYRMPRIAVSSKSIVVTVDADAVKCVANVQHNCADHPCKVVASSVVYQEREKTDQRALAMTHTSPGDLILNTGQMRNSSLLRPLKVDPEPLDRQPIIMHSVKLEMDRRKKKRDAQAAMAVAQLTETSQVVKSKHATASTSLRQHVLST</sequence>
<accession>A0A067M1V2</accession>
<evidence type="ECO:0000256" key="1">
    <source>
        <dbReference type="SAM" id="MobiDB-lite"/>
    </source>
</evidence>
<protein>
    <submittedName>
        <fullName evidence="2">Uncharacterized protein</fullName>
    </submittedName>
</protein>
<evidence type="ECO:0000313" key="3">
    <source>
        <dbReference type="Proteomes" id="UP000027195"/>
    </source>
</evidence>
<reference evidence="3" key="1">
    <citation type="journal article" date="2014" name="Proc. Natl. Acad. Sci. U.S.A.">
        <title>Extensive sampling of basidiomycete genomes demonstrates inadequacy of the white-rot/brown-rot paradigm for wood decay fungi.</title>
        <authorList>
            <person name="Riley R."/>
            <person name="Salamov A.A."/>
            <person name="Brown D.W."/>
            <person name="Nagy L.G."/>
            <person name="Floudas D."/>
            <person name="Held B.W."/>
            <person name="Levasseur A."/>
            <person name="Lombard V."/>
            <person name="Morin E."/>
            <person name="Otillar R."/>
            <person name="Lindquist E.A."/>
            <person name="Sun H."/>
            <person name="LaButti K.M."/>
            <person name="Schmutz J."/>
            <person name="Jabbour D."/>
            <person name="Luo H."/>
            <person name="Baker S.E."/>
            <person name="Pisabarro A.G."/>
            <person name="Walton J.D."/>
            <person name="Blanchette R.A."/>
            <person name="Henrissat B."/>
            <person name="Martin F."/>
            <person name="Cullen D."/>
            <person name="Hibbett D.S."/>
            <person name="Grigoriev I.V."/>
        </authorList>
    </citation>
    <scope>NUCLEOTIDE SEQUENCE [LARGE SCALE GENOMIC DNA]</scope>
    <source>
        <strain evidence="3">FD-172 SS1</strain>
    </source>
</reference>
<feature type="region of interest" description="Disordered" evidence="1">
    <location>
        <begin position="59"/>
        <end position="108"/>
    </location>
</feature>
<dbReference type="STRING" id="930990.A0A067M1V2"/>
<dbReference type="InParanoid" id="A0A067M1V2"/>
<gene>
    <name evidence="2" type="ORF">BOTBODRAFT_49797</name>
</gene>
<dbReference type="AlphaFoldDB" id="A0A067M1V2"/>